<protein>
    <submittedName>
        <fullName evidence="1">Uncharacterized protein</fullName>
    </submittedName>
</protein>
<evidence type="ECO:0000313" key="1">
    <source>
        <dbReference type="EMBL" id="EAY28765.1"/>
    </source>
</evidence>
<sequence>MKKLSVILLITIFCGTIGYAQKQAKTPLDLLKTIHKLAEAKKYKKLNKYLYQGKITNAPVKEMANKTMGQLILEGIQGKKTIGVAAYNAQGLNAIITKHAERIVPITKEVLKDLFGEENEGFAQFADLKYLADNRPNDLYIFDHQGVHILMAKLKKKRFVLVFWEGLSNITEDNKNSTEPNIKAIDGGK</sequence>
<organism evidence="1 2">
    <name type="scientific">Microscilla marina ATCC 23134</name>
    <dbReference type="NCBI Taxonomy" id="313606"/>
    <lineage>
        <taxon>Bacteria</taxon>
        <taxon>Pseudomonadati</taxon>
        <taxon>Bacteroidota</taxon>
        <taxon>Cytophagia</taxon>
        <taxon>Cytophagales</taxon>
        <taxon>Microscillaceae</taxon>
        <taxon>Microscilla</taxon>
    </lineage>
</organism>
<accession>A1ZLL1</accession>
<keyword evidence="2" id="KW-1185">Reference proteome</keyword>
<name>A1ZLL1_MICM2</name>
<dbReference type="EMBL" id="AAWS01000014">
    <property type="protein sequence ID" value="EAY28765.1"/>
    <property type="molecule type" value="Genomic_DNA"/>
</dbReference>
<comment type="caution">
    <text evidence="1">The sequence shown here is derived from an EMBL/GenBank/DDBJ whole genome shotgun (WGS) entry which is preliminary data.</text>
</comment>
<gene>
    <name evidence="1" type="ORF">M23134_07863</name>
</gene>
<dbReference type="Proteomes" id="UP000004095">
    <property type="component" value="Unassembled WGS sequence"/>
</dbReference>
<dbReference type="AlphaFoldDB" id="A1ZLL1"/>
<evidence type="ECO:0000313" key="2">
    <source>
        <dbReference type="Proteomes" id="UP000004095"/>
    </source>
</evidence>
<dbReference type="RefSeq" id="WP_002697514.1">
    <property type="nucleotide sequence ID" value="NZ_AAWS01000014.1"/>
</dbReference>
<proteinExistence type="predicted"/>
<reference evidence="1" key="1">
    <citation type="submission" date="2007-01" db="EMBL/GenBank/DDBJ databases">
        <authorList>
            <person name="Haygood M."/>
            <person name="Podell S."/>
            <person name="Anderson C."/>
            <person name="Hopkinson B."/>
            <person name="Roe K."/>
            <person name="Barbeau K."/>
            <person name="Gaasterland T."/>
            <person name="Ferriera S."/>
            <person name="Johnson J."/>
            <person name="Kravitz S."/>
            <person name="Beeson K."/>
            <person name="Sutton G."/>
            <person name="Rogers Y.-H."/>
            <person name="Friedman R."/>
            <person name="Frazier M."/>
            <person name="Venter J.C."/>
        </authorList>
    </citation>
    <scope>NUCLEOTIDE SEQUENCE [LARGE SCALE GENOMIC DNA]</scope>
    <source>
        <strain evidence="1">ATCC 23134</strain>
    </source>
</reference>